<evidence type="ECO:0000313" key="1">
    <source>
        <dbReference type="EMBL" id="ELP88785.1"/>
    </source>
</evidence>
<organism evidence="1 2">
    <name type="scientific">Entamoeba invadens IP1</name>
    <dbReference type="NCBI Taxonomy" id="370355"/>
    <lineage>
        <taxon>Eukaryota</taxon>
        <taxon>Amoebozoa</taxon>
        <taxon>Evosea</taxon>
        <taxon>Archamoebae</taxon>
        <taxon>Mastigamoebida</taxon>
        <taxon>Entamoebidae</taxon>
        <taxon>Entamoeba</taxon>
    </lineage>
</organism>
<dbReference type="AlphaFoldDB" id="A0A0A1U3Q4"/>
<protein>
    <recommendedName>
        <fullName evidence="3">Leucine rich repeat containing protein BspA family protein</fullName>
    </recommendedName>
</protein>
<dbReference type="KEGG" id="eiv:EIN_437450"/>
<dbReference type="InterPro" id="IPR026906">
    <property type="entry name" value="LRR_5"/>
</dbReference>
<dbReference type="InterPro" id="IPR032675">
    <property type="entry name" value="LRR_dom_sf"/>
</dbReference>
<dbReference type="RefSeq" id="XP_004255556.1">
    <property type="nucleotide sequence ID" value="XM_004255508.1"/>
</dbReference>
<sequence length="609" mass="70417">MIKKLDPFHIQIVAQHFFFADDFINMILVCKKFSCILDRFRYNPIPITSTKLFPNIETQYLYNEKDVKLPEIKRVVVLYKVDYSYANSHLKDPNITFKNLHVTVKYTDNITEEDELIQLMENTNIRSYGSRVFNSFYFDTFKVPINITNLEKCAFSDYDELESVTLSEGLKIIQTNCFSGCLSLTSIHIPSSITKIMENAFEKCGFETFDMPSSIYSIGYEAFRYCEKLRDVHISPNVKIISSATFIFCKNLTNVKLPENLQHIQACAFKNCRQLEVIKIPASVCLVDREAFSDCIKMKELVFSDNCVIKEQAFVNCTSLTKLVVPNIEGKVIHKISKEEIPIFIKFYDKFDCDTYNDEYGKVIFDNKSQEFIILPPIIDTIDSFTIENKNLIRKIYGLDKVTRLSDHSFENGVNLQDISISNNTEIEKGCFENCTSLTHLQLPHNNMKIKFTPTSKETKILDKFGYKYDTVEFIFSEITDLSNFEEIKKCTSFVEISGLFFPQKEIKSITIPSNVTCIDNNFFSRCNSEAINLGCVSVVGNIIFGPKMTSVTLPSTLKGFMRIVNFSEDGKYLKHNFFQFGFFCLRSKRYILKHMILFKNAIYGLFER</sequence>
<evidence type="ECO:0008006" key="3">
    <source>
        <dbReference type="Google" id="ProtNLM"/>
    </source>
</evidence>
<dbReference type="InterPro" id="IPR053139">
    <property type="entry name" value="Surface_bspA-like"/>
</dbReference>
<evidence type="ECO:0000313" key="2">
    <source>
        <dbReference type="Proteomes" id="UP000014680"/>
    </source>
</evidence>
<dbReference type="PANTHER" id="PTHR45661">
    <property type="entry name" value="SURFACE ANTIGEN"/>
    <property type="match status" value="1"/>
</dbReference>
<proteinExistence type="predicted"/>
<dbReference type="VEuPathDB" id="AmoebaDB:EIN_437450"/>
<accession>A0A0A1U3Q4</accession>
<gene>
    <name evidence="1" type="ORF">EIN_437450</name>
</gene>
<dbReference type="OrthoDB" id="2020019at2759"/>
<reference evidence="1 2" key="1">
    <citation type="submission" date="2012-10" db="EMBL/GenBank/DDBJ databases">
        <authorList>
            <person name="Zafar N."/>
            <person name="Inman J."/>
            <person name="Hall N."/>
            <person name="Lorenzi H."/>
            <person name="Caler E."/>
        </authorList>
    </citation>
    <scope>NUCLEOTIDE SEQUENCE [LARGE SCALE GENOMIC DNA]</scope>
    <source>
        <strain evidence="1 2">IP1</strain>
    </source>
</reference>
<dbReference type="Pfam" id="PF13306">
    <property type="entry name" value="LRR_5"/>
    <property type="match status" value="3"/>
</dbReference>
<dbReference type="EMBL" id="KB206697">
    <property type="protein sequence ID" value="ELP88785.1"/>
    <property type="molecule type" value="Genomic_DNA"/>
</dbReference>
<name>A0A0A1U3Q4_ENTIV</name>
<keyword evidence="2" id="KW-1185">Reference proteome</keyword>
<dbReference type="Gene3D" id="3.80.10.10">
    <property type="entry name" value="Ribonuclease Inhibitor"/>
    <property type="match status" value="4"/>
</dbReference>
<dbReference type="GeneID" id="14887781"/>
<dbReference type="Proteomes" id="UP000014680">
    <property type="component" value="Unassembled WGS sequence"/>
</dbReference>
<dbReference type="SUPFAM" id="SSF52058">
    <property type="entry name" value="L domain-like"/>
    <property type="match status" value="2"/>
</dbReference>
<dbReference type="PANTHER" id="PTHR45661:SF3">
    <property type="entry name" value="IG-LIKE DOMAIN-CONTAINING PROTEIN"/>
    <property type="match status" value="1"/>
</dbReference>